<dbReference type="AlphaFoldDB" id="A0AAV7T3B5"/>
<name>A0AAV7T3B5_PLEWA</name>
<reference evidence="1" key="1">
    <citation type="journal article" date="2022" name="bioRxiv">
        <title>Sequencing and chromosome-scale assembly of the giantPleurodeles waltlgenome.</title>
        <authorList>
            <person name="Brown T."/>
            <person name="Elewa A."/>
            <person name="Iarovenko S."/>
            <person name="Subramanian E."/>
            <person name="Araus A.J."/>
            <person name="Petzold A."/>
            <person name="Susuki M."/>
            <person name="Suzuki K.-i.T."/>
            <person name="Hayashi T."/>
            <person name="Toyoda A."/>
            <person name="Oliveira C."/>
            <person name="Osipova E."/>
            <person name="Leigh N.D."/>
            <person name="Simon A."/>
            <person name="Yun M.H."/>
        </authorList>
    </citation>
    <scope>NUCLEOTIDE SEQUENCE</scope>
    <source>
        <strain evidence="1">20211129_DDA</strain>
        <tissue evidence="1">Liver</tissue>
    </source>
</reference>
<accession>A0AAV7T3B5</accession>
<protein>
    <submittedName>
        <fullName evidence="1">Uncharacterized protein</fullName>
    </submittedName>
</protein>
<evidence type="ECO:0000313" key="2">
    <source>
        <dbReference type="Proteomes" id="UP001066276"/>
    </source>
</evidence>
<dbReference type="EMBL" id="JANPWB010000007">
    <property type="protein sequence ID" value="KAJ1170591.1"/>
    <property type="molecule type" value="Genomic_DNA"/>
</dbReference>
<organism evidence="1 2">
    <name type="scientific">Pleurodeles waltl</name>
    <name type="common">Iberian ribbed newt</name>
    <dbReference type="NCBI Taxonomy" id="8319"/>
    <lineage>
        <taxon>Eukaryota</taxon>
        <taxon>Metazoa</taxon>
        <taxon>Chordata</taxon>
        <taxon>Craniata</taxon>
        <taxon>Vertebrata</taxon>
        <taxon>Euteleostomi</taxon>
        <taxon>Amphibia</taxon>
        <taxon>Batrachia</taxon>
        <taxon>Caudata</taxon>
        <taxon>Salamandroidea</taxon>
        <taxon>Salamandridae</taxon>
        <taxon>Pleurodelinae</taxon>
        <taxon>Pleurodeles</taxon>
    </lineage>
</organism>
<proteinExistence type="predicted"/>
<gene>
    <name evidence="1" type="ORF">NDU88_002464</name>
</gene>
<evidence type="ECO:0000313" key="1">
    <source>
        <dbReference type="EMBL" id="KAJ1170591.1"/>
    </source>
</evidence>
<sequence length="114" mass="12944">MDTRRRVGLIAYGTETEFLVLASDPLELYPDIWDGPPLRASQKTFCFRVLRRIFCNSDSAHLSFYGDADRRVGPPRRTFGIIDVALTSRVCDKYNRSELTPGITTHMFDHTSGS</sequence>
<keyword evidence="2" id="KW-1185">Reference proteome</keyword>
<dbReference type="Proteomes" id="UP001066276">
    <property type="component" value="Chromosome 4_1"/>
</dbReference>
<comment type="caution">
    <text evidence="1">The sequence shown here is derived from an EMBL/GenBank/DDBJ whole genome shotgun (WGS) entry which is preliminary data.</text>
</comment>